<dbReference type="Proteomes" id="UP000239181">
    <property type="component" value="Unassembled WGS sequence"/>
</dbReference>
<evidence type="ECO:0000256" key="6">
    <source>
        <dbReference type="SAM" id="MobiDB-lite"/>
    </source>
</evidence>
<reference evidence="9 10" key="1">
    <citation type="submission" date="2017-10" db="EMBL/GenBank/DDBJ databases">
        <title>Draft genome of two endophytic bacteria isolated from 'guarana' Paullinia cupana (Mart.) Ducke.</title>
        <authorList>
            <person name="Siqueira K.A."/>
            <person name="Liotti R.G."/>
            <person name="Mendes T.A."/>
            <person name="Soares M.A."/>
        </authorList>
    </citation>
    <scope>NUCLEOTIDE SEQUENCE [LARGE SCALE GENOMIC DNA]</scope>
    <source>
        <strain evidence="9 10">342</strain>
    </source>
</reference>
<evidence type="ECO:0000256" key="7">
    <source>
        <dbReference type="SAM" id="SignalP"/>
    </source>
</evidence>
<dbReference type="InterPro" id="IPR000774">
    <property type="entry name" value="PPIase_FKBP_N"/>
</dbReference>
<proteinExistence type="predicted"/>
<dbReference type="OrthoDB" id="6623070at2"/>
<dbReference type="PROSITE" id="PS50059">
    <property type="entry name" value="FKBP_PPIASE"/>
    <property type="match status" value="1"/>
</dbReference>
<dbReference type="InterPro" id="IPR001179">
    <property type="entry name" value="PPIase_FKBP_dom"/>
</dbReference>
<dbReference type="Pfam" id="PF00254">
    <property type="entry name" value="FKBP_C"/>
    <property type="match status" value="1"/>
</dbReference>
<name>A0A2S9I9V6_9GAMM</name>
<evidence type="ECO:0000259" key="8">
    <source>
        <dbReference type="PROSITE" id="PS50059"/>
    </source>
</evidence>
<dbReference type="Pfam" id="PF01346">
    <property type="entry name" value="FKBP_N"/>
    <property type="match status" value="1"/>
</dbReference>
<gene>
    <name evidence="9" type="ORF">CQW29_15525</name>
</gene>
<feature type="coiled-coil region" evidence="5">
    <location>
        <begin position="776"/>
        <end position="810"/>
    </location>
</feature>
<dbReference type="Gene3D" id="1.10.287.460">
    <property type="entry name" value="Peptidyl-prolyl cis-trans isomerase, FKBP-type, N-terminal domain"/>
    <property type="match status" value="1"/>
</dbReference>
<feature type="coiled-coil region" evidence="5">
    <location>
        <begin position="96"/>
        <end position="137"/>
    </location>
</feature>
<keyword evidence="5" id="KW-0175">Coiled coil</keyword>
<dbReference type="GO" id="GO:0003755">
    <property type="term" value="F:peptidyl-prolyl cis-trans isomerase activity"/>
    <property type="evidence" value="ECO:0007669"/>
    <property type="project" value="UniProtKB-KW"/>
</dbReference>
<protein>
    <recommendedName>
        <fullName evidence="2 4">peptidylprolyl isomerase</fullName>
        <ecNumber evidence="2 4">5.2.1.8</ecNumber>
    </recommendedName>
</protein>
<dbReference type="InterPro" id="IPR046357">
    <property type="entry name" value="PPIase_dom_sf"/>
</dbReference>
<feature type="signal peptide" evidence="7">
    <location>
        <begin position="1"/>
        <end position="31"/>
    </location>
</feature>
<dbReference type="AlphaFoldDB" id="A0A2S9I9V6"/>
<comment type="catalytic activity">
    <reaction evidence="1 4">
        <text>[protein]-peptidylproline (omega=180) = [protein]-peptidylproline (omega=0)</text>
        <dbReference type="Rhea" id="RHEA:16237"/>
        <dbReference type="Rhea" id="RHEA-COMP:10747"/>
        <dbReference type="Rhea" id="RHEA-COMP:10748"/>
        <dbReference type="ChEBI" id="CHEBI:83833"/>
        <dbReference type="ChEBI" id="CHEBI:83834"/>
        <dbReference type="EC" id="5.2.1.8"/>
    </reaction>
</comment>
<evidence type="ECO:0000313" key="9">
    <source>
        <dbReference type="EMBL" id="PRD14576.1"/>
    </source>
</evidence>
<organism evidence="9 10">
    <name type="scientific">Pantoea coffeiphila</name>
    <dbReference type="NCBI Taxonomy" id="1465635"/>
    <lineage>
        <taxon>Bacteria</taxon>
        <taxon>Pseudomonadati</taxon>
        <taxon>Pseudomonadota</taxon>
        <taxon>Gammaproteobacteria</taxon>
        <taxon>Enterobacterales</taxon>
        <taxon>Erwiniaceae</taxon>
        <taxon>Pantoea</taxon>
    </lineage>
</organism>
<dbReference type="GO" id="GO:0006457">
    <property type="term" value="P:protein folding"/>
    <property type="evidence" value="ECO:0007669"/>
    <property type="project" value="InterPro"/>
</dbReference>
<feature type="region of interest" description="Disordered" evidence="6">
    <location>
        <begin position="51"/>
        <end position="89"/>
    </location>
</feature>
<keyword evidence="7" id="KW-0732">Signal</keyword>
<dbReference type="EC" id="5.2.1.8" evidence="2 4"/>
<feature type="coiled-coil region" evidence="5">
    <location>
        <begin position="519"/>
        <end position="688"/>
    </location>
</feature>
<keyword evidence="4" id="KW-0413">Isomerase</keyword>
<dbReference type="Gene3D" id="3.10.50.40">
    <property type="match status" value="1"/>
</dbReference>
<feature type="domain" description="PPIase FKBP-type" evidence="8">
    <location>
        <begin position="946"/>
        <end position="1032"/>
    </location>
</feature>
<evidence type="ECO:0000313" key="10">
    <source>
        <dbReference type="Proteomes" id="UP000239181"/>
    </source>
</evidence>
<dbReference type="RefSeq" id="WP_105593640.1">
    <property type="nucleotide sequence ID" value="NZ_PDET01000010.1"/>
</dbReference>
<dbReference type="EMBL" id="PDET01000010">
    <property type="protein sequence ID" value="PRD14576.1"/>
    <property type="molecule type" value="Genomic_DNA"/>
</dbReference>
<evidence type="ECO:0000256" key="2">
    <source>
        <dbReference type="ARBA" id="ARBA00013194"/>
    </source>
</evidence>
<evidence type="ECO:0000256" key="4">
    <source>
        <dbReference type="PROSITE-ProRule" id="PRU00277"/>
    </source>
</evidence>
<evidence type="ECO:0000256" key="1">
    <source>
        <dbReference type="ARBA" id="ARBA00000971"/>
    </source>
</evidence>
<feature type="chain" id="PRO_5015492464" description="peptidylprolyl isomerase" evidence="7">
    <location>
        <begin position="32"/>
        <end position="1038"/>
    </location>
</feature>
<accession>A0A2S9I9V6</accession>
<dbReference type="InterPro" id="IPR036944">
    <property type="entry name" value="PPIase_FKBP_N_sf"/>
</dbReference>
<comment type="caution">
    <text evidence="9">The sequence shown here is derived from an EMBL/GenBank/DDBJ whole genome shotgun (WGS) entry which is preliminary data.</text>
</comment>
<keyword evidence="10" id="KW-1185">Reference proteome</keyword>
<sequence length="1038" mass="114605">MNRKPGAFPFVHSQIALLIFSLTVVGRPAYAAEPNEAPAVLQFARKYQQEQIDTPRYKPAKKAPKSERKGSSVAKKPVLAPVVNPPLMTEPERRQLQQLKGHVAQKEQEIAAQSQTIQKLEKQLSTLQQAADKASAAAAAIPAASPQDVKMVQNMIESLYRTFTLRPAPDALAENLKQANQRAENARLAEAAMQEKQKGLKLQLDELQNKIVVLKKNNAQMQDVHETSLSTQLEKLNKQNDKLESDLAASRQKSSQASAQVQQLETSMRKLENENKQYADDNKQLMLQISGHSSVSETLERVKKQQNKLQEELASRQQQLTDLENEKQQLQQQLAAAPTIAQLSDSQQQVIKLKNQLDANAQLLQKQERSATEQAKSNSEMLIAEKKSSEDKIKALQEKLAASQIQQAALESEQKQLQQKLQSNLLSKEENSAAIAVQLKELQDKLTTAQQQQTILLADKEKLQRQLEHAPTPAQLADSQQRVKVLQSELDANAKLLQKKEISASQQVKASNVILLAEKQLADNTIKALQEKLDALQVQQTALLAEKQEFQQKLQGELKSNEQNSSALSTQMKELQDKLAAAEQQRKVIAGEKDQLQHQLDNAPTEAQLADSQQKIKALQAQLDAAMLLQKKGSITSEQIQASNAKLMTEKAAAEDKVKFLQKELSAAQEQQAAIQAEKQQLQQKLQSDLKGNEASHTALVMQLKDLQGKLVSAHEQQSAIQSEKDKLQHQLDNAPGAAQLADSQLKIKALQGQLDTALMLQKKVVSSGEATKTDDSKLTAENKAAENKIKELQLKLDATQAELTEATKQSASSKAKGLVEVNAETLKKKSTREAYAIGVSLGTEILQLQAENRNWASTDSDKPSVLAGIIDSFQGKEKLPPAELHKALMNISERVKSGREKYMGDLDKSTKNFMANFTKQKNVKKSESGFWYRIGYTGDTPIPSGATIDVVVKESLANGMVIEDMDAKGIVLTQPISAFPPVFREALSKLKNHGSITIVVPPALAYGDKGYPPKVPPNATMVYDLRVSDVYPENVKK</sequence>
<evidence type="ECO:0000256" key="5">
    <source>
        <dbReference type="SAM" id="Coils"/>
    </source>
</evidence>
<keyword evidence="3 4" id="KW-0697">Rotamase</keyword>
<feature type="compositionally biased region" description="Low complexity" evidence="6">
    <location>
        <begin position="248"/>
        <end position="263"/>
    </location>
</feature>
<dbReference type="SUPFAM" id="SSF54534">
    <property type="entry name" value="FKBP-like"/>
    <property type="match status" value="1"/>
</dbReference>
<evidence type="ECO:0000256" key="3">
    <source>
        <dbReference type="ARBA" id="ARBA00023110"/>
    </source>
</evidence>
<feature type="region of interest" description="Disordered" evidence="6">
    <location>
        <begin position="242"/>
        <end position="264"/>
    </location>
</feature>